<evidence type="ECO:0000313" key="1">
    <source>
        <dbReference type="EMBL" id="CAI6343775.1"/>
    </source>
</evidence>
<keyword evidence="2" id="KW-1185">Reference proteome</keyword>
<dbReference type="AlphaFoldDB" id="A0AAV0VJG3"/>
<name>A0AAV0VJG3_9HEMI</name>
<sequence length="80" mass="8858">MSAACHKFMENDVTCAGPRKAAGRQQWLCKSMSPGRLQDAEREMAPGQGARLLRLHQTRNVLLGHRGHKYLPPGPSSHPE</sequence>
<proteinExistence type="predicted"/>
<comment type="caution">
    <text evidence="1">The sequence shown here is derived from an EMBL/GenBank/DDBJ whole genome shotgun (WGS) entry which is preliminary data.</text>
</comment>
<gene>
    <name evidence="1" type="ORF">MEUPH1_LOCUS996</name>
</gene>
<protein>
    <submittedName>
        <fullName evidence="1">Uncharacterized protein</fullName>
    </submittedName>
</protein>
<dbReference type="EMBL" id="CARXXK010000001">
    <property type="protein sequence ID" value="CAI6343775.1"/>
    <property type="molecule type" value="Genomic_DNA"/>
</dbReference>
<reference evidence="1 2" key="1">
    <citation type="submission" date="2023-01" db="EMBL/GenBank/DDBJ databases">
        <authorList>
            <person name="Whitehead M."/>
        </authorList>
    </citation>
    <scope>NUCLEOTIDE SEQUENCE [LARGE SCALE GENOMIC DNA]</scope>
</reference>
<evidence type="ECO:0000313" key="2">
    <source>
        <dbReference type="Proteomes" id="UP001160148"/>
    </source>
</evidence>
<accession>A0AAV0VJG3</accession>
<organism evidence="1 2">
    <name type="scientific">Macrosiphum euphorbiae</name>
    <name type="common">potato aphid</name>
    <dbReference type="NCBI Taxonomy" id="13131"/>
    <lineage>
        <taxon>Eukaryota</taxon>
        <taxon>Metazoa</taxon>
        <taxon>Ecdysozoa</taxon>
        <taxon>Arthropoda</taxon>
        <taxon>Hexapoda</taxon>
        <taxon>Insecta</taxon>
        <taxon>Pterygota</taxon>
        <taxon>Neoptera</taxon>
        <taxon>Paraneoptera</taxon>
        <taxon>Hemiptera</taxon>
        <taxon>Sternorrhyncha</taxon>
        <taxon>Aphidomorpha</taxon>
        <taxon>Aphidoidea</taxon>
        <taxon>Aphididae</taxon>
        <taxon>Macrosiphini</taxon>
        <taxon>Macrosiphum</taxon>
    </lineage>
</organism>
<dbReference type="Proteomes" id="UP001160148">
    <property type="component" value="Unassembled WGS sequence"/>
</dbReference>